<keyword evidence="3 6" id="KW-0732">Signal</keyword>
<evidence type="ECO:0000256" key="2">
    <source>
        <dbReference type="ARBA" id="ARBA00022448"/>
    </source>
</evidence>
<feature type="chain" id="PRO_5038404013" evidence="6">
    <location>
        <begin position="20"/>
        <end position="354"/>
    </location>
</feature>
<dbReference type="PANTHER" id="PTHR30222:SF17">
    <property type="entry name" value="SPERMIDINE_PUTRESCINE-BINDING PERIPLASMIC PROTEIN"/>
    <property type="match status" value="1"/>
</dbReference>
<gene>
    <name evidence="7" type="ORF">EHLA_1343</name>
</gene>
<dbReference type="InterPro" id="IPR001188">
    <property type="entry name" value="Sperm_putr-bd"/>
</dbReference>
<organism evidence="7 8">
    <name type="scientific">Anaerobutyricum hallii</name>
    <dbReference type="NCBI Taxonomy" id="39488"/>
    <lineage>
        <taxon>Bacteria</taxon>
        <taxon>Bacillati</taxon>
        <taxon>Bacillota</taxon>
        <taxon>Clostridia</taxon>
        <taxon>Lachnospirales</taxon>
        <taxon>Lachnospiraceae</taxon>
        <taxon>Anaerobutyricum</taxon>
    </lineage>
</organism>
<dbReference type="SUPFAM" id="SSF53850">
    <property type="entry name" value="Periplasmic binding protein-like II"/>
    <property type="match status" value="1"/>
</dbReference>
<keyword evidence="2" id="KW-0813">Transport</keyword>
<dbReference type="PANTHER" id="PTHR30222">
    <property type="entry name" value="SPERMIDINE/PUTRESCINE-BINDING PERIPLASMIC PROTEIN"/>
    <property type="match status" value="1"/>
</dbReference>
<keyword evidence="4" id="KW-0574">Periplasm</keyword>
<evidence type="ECO:0000256" key="5">
    <source>
        <dbReference type="PIRSR" id="PIRSR019574-1"/>
    </source>
</evidence>
<comment type="subcellular location">
    <subcellularLocation>
        <location evidence="1">Periplasm</location>
    </subcellularLocation>
</comment>
<dbReference type="PRINTS" id="PR00909">
    <property type="entry name" value="SPERMDNBNDNG"/>
</dbReference>
<dbReference type="EMBL" id="LT907978">
    <property type="protein sequence ID" value="SOB72062.1"/>
    <property type="molecule type" value="Genomic_DNA"/>
</dbReference>
<reference evidence="8" key="1">
    <citation type="submission" date="2017-09" db="EMBL/GenBank/DDBJ databases">
        <authorList>
            <person name="Shetty A S."/>
        </authorList>
    </citation>
    <scope>NUCLEOTIDE SEQUENCE [LARGE SCALE GENOMIC DNA]</scope>
</reference>
<dbReference type="AlphaFoldDB" id="A0A285PS71"/>
<dbReference type="InterPro" id="IPR006059">
    <property type="entry name" value="SBP"/>
</dbReference>
<keyword evidence="8" id="KW-1185">Reference proteome</keyword>
<evidence type="ECO:0000256" key="3">
    <source>
        <dbReference type="ARBA" id="ARBA00022729"/>
    </source>
</evidence>
<dbReference type="Pfam" id="PF13416">
    <property type="entry name" value="SBP_bac_8"/>
    <property type="match status" value="1"/>
</dbReference>
<evidence type="ECO:0000256" key="6">
    <source>
        <dbReference type="SAM" id="SignalP"/>
    </source>
</evidence>
<dbReference type="Proteomes" id="UP000217549">
    <property type="component" value="Chromosome I"/>
</dbReference>
<feature type="signal peptide" evidence="6">
    <location>
        <begin position="1"/>
        <end position="19"/>
    </location>
</feature>
<name>A0A285PS71_9FIRM</name>
<sequence>MMKKMLTKLSAIILSGLMAATILTGCGSKSGDSAKKEVNVICWSEYLPDDVISSFEEEKGITVNMTTYTSPDDMLAKVQSSKAGTYDLIIAPENYAPIFSKQNLLEKLDRDKIPNYTNIDSKYLGRENDPDNTYSFPYMFASAVIAVNTDVIKDKIESYADLLNSKYKDKIVIIEDSRAVYSMAAMAEGCDANDTSDKTLKAVESYLTKLLPNIHAFDGDSPKTLMINGECPIGLIYGAEALLAQKEVSSIKCYYPKEGVYLGSDSLMITADAQNKDNAYELMNYIMDGDVSAKISEEFPYINPNKAALEKLGTEYSENPLTNPADDVINRACTLTDIGDNISKIVDLWTKIKG</sequence>
<dbReference type="GO" id="GO:0042597">
    <property type="term" value="C:periplasmic space"/>
    <property type="evidence" value="ECO:0007669"/>
    <property type="project" value="UniProtKB-SubCell"/>
</dbReference>
<dbReference type="GO" id="GO:0019808">
    <property type="term" value="F:polyamine binding"/>
    <property type="evidence" value="ECO:0007669"/>
    <property type="project" value="InterPro"/>
</dbReference>
<dbReference type="PROSITE" id="PS51257">
    <property type="entry name" value="PROKAR_LIPOPROTEIN"/>
    <property type="match status" value="1"/>
</dbReference>
<dbReference type="Gene3D" id="3.40.190.10">
    <property type="entry name" value="Periplasmic binding protein-like II"/>
    <property type="match status" value="2"/>
</dbReference>
<evidence type="ECO:0000256" key="4">
    <source>
        <dbReference type="ARBA" id="ARBA00022764"/>
    </source>
</evidence>
<accession>A0A285PS71</accession>
<dbReference type="CDD" id="cd13590">
    <property type="entry name" value="PBP2_PotD_PotF_like"/>
    <property type="match status" value="1"/>
</dbReference>
<dbReference type="PIRSF" id="PIRSF019574">
    <property type="entry name" value="Periplasmic_polyamine_BP"/>
    <property type="match status" value="1"/>
</dbReference>
<feature type="binding site" evidence="5">
    <location>
        <position position="45"/>
    </location>
    <ligand>
        <name>spermidine</name>
        <dbReference type="ChEBI" id="CHEBI:57834"/>
    </ligand>
</feature>
<evidence type="ECO:0000256" key="1">
    <source>
        <dbReference type="ARBA" id="ARBA00004418"/>
    </source>
</evidence>
<dbReference type="GO" id="GO:0015846">
    <property type="term" value="P:polyamine transport"/>
    <property type="evidence" value="ECO:0007669"/>
    <property type="project" value="InterPro"/>
</dbReference>
<dbReference type="RefSeq" id="WP_096239920.1">
    <property type="nucleotide sequence ID" value="NZ_LT907978.1"/>
</dbReference>
<dbReference type="KEGG" id="ehl:EHLA_1343"/>
<evidence type="ECO:0000313" key="8">
    <source>
        <dbReference type="Proteomes" id="UP000217549"/>
    </source>
</evidence>
<proteinExistence type="predicted"/>
<evidence type="ECO:0000313" key="7">
    <source>
        <dbReference type="EMBL" id="SOB72062.1"/>
    </source>
</evidence>
<protein>
    <submittedName>
        <fullName evidence="7">Bacterial periplasmic spermidine/putrescine-binding protein</fullName>
    </submittedName>
</protein>